<evidence type="ECO:0000259" key="6">
    <source>
        <dbReference type="PROSITE" id="PS51294"/>
    </source>
</evidence>
<dbReference type="Pfam" id="PF13921">
    <property type="entry name" value="Myb_DNA-bind_6"/>
    <property type="match status" value="1"/>
</dbReference>
<dbReference type="PROSITE" id="PS51294">
    <property type="entry name" value="HTH_MYB"/>
    <property type="match status" value="2"/>
</dbReference>
<dbReference type="InterPro" id="IPR001005">
    <property type="entry name" value="SANT/Myb"/>
</dbReference>
<keyword evidence="1" id="KW-0805">Transcription regulation</keyword>
<dbReference type="SMART" id="SM00717">
    <property type="entry name" value="SANT"/>
    <property type="match status" value="2"/>
</dbReference>
<proteinExistence type="predicted"/>
<comment type="caution">
    <text evidence="7">The sequence shown here is derived from an EMBL/GenBank/DDBJ whole genome shotgun (WGS) entry which is preliminary data.</text>
</comment>
<keyword evidence="3" id="KW-0804">Transcription</keyword>
<evidence type="ECO:0000259" key="5">
    <source>
        <dbReference type="PROSITE" id="PS50090"/>
    </source>
</evidence>
<sequence>MFFREQRNLQLSNFVFTSNSFNDNMIPEPESVQYSKSVLPEDNIGNSNSDFSCTTIEKNKQVYKRKLFTEEEDNLLKKAALTYQNVSWNDIAKFVPGRTPKQCRDRWVNYLQPSLKNSPFSEDEDRLLFFLVSIYGTHWSKMKSHFPTRSTNSIKNRWYWFTKDLCKNSTNCFEEFQNNCKSQNNIYVNNSKKSNSERINDDKITKRIKKPKKQSGIPNKNTNSHINNSMNHIVFDTYNLALFDDDIVSFEPEELDWEI</sequence>
<evidence type="ECO:0000256" key="1">
    <source>
        <dbReference type="ARBA" id="ARBA00023015"/>
    </source>
</evidence>
<keyword evidence="8" id="KW-1185">Reference proteome</keyword>
<gene>
    <name evidence="7" type="ORF">M9Y10_014424</name>
</gene>
<dbReference type="EMBL" id="JAPFFF010000002">
    <property type="protein sequence ID" value="KAK8896516.1"/>
    <property type="molecule type" value="Genomic_DNA"/>
</dbReference>
<organism evidence="7 8">
    <name type="scientific">Tritrichomonas musculus</name>
    <dbReference type="NCBI Taxonomy" id="1915356"/>
    <lineage>
        <taxon>Eukaryota</taxon>
        <taxon>Metamonada</taxon>
        <taxon>Parabasalia</taxon>
        <taxon>Tritrichomonadida</taxon>
        <taxon>Tritrichomonadidae</taxon>
        <taxon>Tritrichomonas</taxon>
    </lineage>
</organism>
<dbReference type="Proteomes" id="UP001470230">
    <property type="component" value="Unassembled WGS sequence"/>
</dbReference>
<dbReference type="InterPro" id="IPR009057">
    <property type="entry name" value="Homeodomain-like_sf"/>
</dbReference>
<dbReference type="InterPro" id="IPR017930">
    <property type="entry name" value="Myb_dom"/>
</dbReference>
<feature type="domain" description="HTH myb-type" evidence="6">
    <location>
        <begin position="119"/>
        <end position="166"/>
    </location>
</feature>
<keyword evidence="2" id="KW-0238">DNA-binding</keyword>
<evidence type="ECO:0000313" key="8">
    <source>
        <dbReference type="Proteomes" id="UP001470230"/>
    </source>
</evidence>
<name>A0ABR2KZG0_9EUKA</name>
<evidence type="ECO:0000256" key="3">
    <source>
        <dbReference type="ARBA" id="ARBA00023163"/>
    </source>
</evidence>
<reference evidence="7 8" key="1">
    <citation type="submission" date="2024-04" db="EMBL/GenBank/DDBJ databases">
        <title>Tritrichomonas musculus Genome.</title>
        <authorList>
            <person name="Alves-Ferreira E."/>
            <person name="Grigg M."/>
            <person name="Lorenzi H."/>
            <person name="Galac M."/>
        </authorList>
    </citation>
    <scope>NUCLEOTIDE SEQUENCE [LARGE SCALE GENOMIC DNA]</scope>
    <source>
        <strain evidence="7 8">EAF2021</strain>
    </source>
</reference>
<feature type="domain" description="HTH myb-type" evidence="6">
    <location>
        <begin position="60"/>
        <end position="115"/>
    </location>
</feature>
<evidence type="ECO:0008006" key="9">
    <source>
        <dbReference type="Google" id="ProtNLM"/>
    </source>
</evidence>
<evidence type="ECO:0000256" key="4">
    <source>
        <dbReference type="ARBA" id="ARBA00023242"/>
    </source>
</evidence>
<dbReference type="InterPro" id="IPR051575">
    <property type="entry name" value="Myb-like_DNA-bd"/>
</dbReference>
<feature type="domain" description="Myb-like" evidence="5">
    <location>
        <begin position="112"/>
        <end position="158"/>
    </location>
</feature>
<protein>
    <recommendedName>
        <fullName evidence="9">Myb-like DNA-binding domain containing protein</fullName>
    </recommendedName>
</protein>
<dbReference type="PROSITE" id="PS50090">
    <property type="entry name" value="MYB_LIKE"/>
    <property type="match status" value="2"/>
</dbReference>
<dbReference type="Gene3D" id="1.10.10.60">
    <property type="entry name" value="Homeodomain-like"/>
    <property type="match status" value="2"/>
</dbReference>
<dbReference type="CDD" id="cd00167">
    <property type="entry name" value="SANT"/>
    <property type="match status" value="2"/>
</dbReference>
<accession>A0ABR2KZG0</accession>
<evidence type="ECO:0000313" key="7">
    <source>
        <dbReference type="EMBL" id="KAK8896516.1"/>
    </source>
</evidence>
<feature type="domain" description="Myb-like" evidence="5">
    <location>
        <begin position="60"/>
        <end position="111"/>
    </location>
</feature>
<evidence type="ECO:0000256" key="2">
    <source>
        <dbReference type="ARBA" id="ARBA00023125"/>
    </source>
</evidence>
<keyword evidence="4" id="KW-0539">Nucleus</keyword>
<dbReference type="SUPFAM" id="SSF46689">
    <property type="entry name" value="Homeodomain-like"/>
    <property type="match status" value="1"/>
</dbReference>
<dbReference type="PANTHER" id="PTHR46621">
    <property type="entry name" value="SNRNA-ACTIVATING PROTEIN COMPLEX SUBUNIT 4"/>
    <property type="match status" value="1"/>
</dbReference>
<dbReference type="PANTHER" id="PTHR46621:SF1">
    <property type="entry name" value="SNRNA-ACTIVATING PROTEIN COMPLEX SUBUNIT 4"/>
    <property type="match status" value="1"/>
</dbReference>